<feature type="region of interest" description="Disordered" evidence="5">
    <location>
        <begin position="1"/>
        <end position="22"/>
    </location>
</feature>
<keyword evidence="3 6" id="KW-1133">Transmembrane helix</keyword>
<dbReference type="PANTHER" id="PTHR30168:SF0">
    <property type="entry name" value="INNER MEMBRANE PROTEIN"/>
    <property type="match status" value="1"/>
</dbReference>
<dbReference type="EMBL" id="CP096649">
    <property type="protein sequence ID" value="UQK59720.1"/>
    <property type="molecule type" value="Genomic_DNA"/>
</dbReference>
<dbReference type="InterPro" id="IPR007343">
    <property type="entry name" value="Uncharacterised_pept_Zn_put"/>
</dbReference>
<evidence type="ECO:0000256" key="1">
    <source>
        <dbReference type="ARBA" id="ARBA00004167"/>
    </source>
</evidence>
<accession>A0A9E7DKR1</accession>
<comment type="subcellular location">
    <subcellularLocation>
        <location evidence="1">Membrane</location>
        <topology evidence="1">Single-pass membrane protein</topology>
    </subcellularLocation>
</comment>
<sequence>MKWRGREKSTNVNDRRGQSGGMPNFGGFKMGTGGVILLLVLYLVFGDGIFGGPSGPGAGIQNGQGTPITSEKEEEYKEFISVVLKDTEDVWHEVFKDNGLEYEEPQLTLFNGSINSGCGFASEQMGPFYCSVDKNIYIDLSFFDQLKNEFGAKGDFAMAYVLAHEVGHHVQKLLGTLDKVHALQGKISEKEYNKYSVKLELQADYYAGVFAKHIQDRGILDEGDFEEAINAASKIGDDTLQEKYQGRVVPDSFTHGTSEQRMKWFKKGFEKGTIQDGDTFNGEI</sequence>
<dbReference type="GO" id="GO:0016020">
    <property type="term" value="C:membrane"/>
    <property type="evidence" value="ECO:0007669"/>
    <property type="project" value="UniProtKB-SubCell"/>
</dbReference>
<evidence type="ECO:0000313" key="7">
    <source>
        <dbReference type="EMBL" id="UQK59720.1"/>
    </source>
</evidence>
<evidence type="ECO:0000313" key="8">
    <source>
        <dbReference type="Proteomes" id="UP000831151"/>
    </source>
</evidence>
<dbReference type="AlphaFoldDB" id="A0A9E7DKR1"/>
<evidence type="ECO:0000256" key="5">
    <source>
        <dbReference type="SAM" id="MobiDB-lite"/>
    </source>
</evidence>
<feature type="transmembrane region" description="Helical" evidence="6">
    <location>
        <begin position="25"/>
        <end position="45"/>
    </location>
</feature>
<feature type="compositionally biased region" description="Basic and acidic residues" evidence="5">
    <location>
        <begin position="1"/>
        <end position="17"/>
    </location>
</feature>
<evidence type="ECO:0000256" key="3">
    <source>
        <dbReference type="ARBA" id="ARBA00022989"/>
    </source>
</evidence>
<gene>
    <name evidence="7" type="ORF">M1R53_03500</name>
</gene>
<name>A0A9E7DKR1_9FIRM</name>
<dbReference type="RefSeq" id="WP_019214747.1">
    <property type="nucleotide sequence ID" value="NZ_CP096649.1"/>
</dbReference>
<dbReference type="Proteomes" id="UP000831151">
    <property type="component" value="Chromosome"/>
</dbReference>
<protein>
    <submittedName>
        <fullName evidence="7">Zinc metallopeptidase</fullName>
    </submittedName>
</protein>
<proteinExistence type="predicted"/>
<evidence type="ECO:0000256" key="4">
    <source>
        <dbReference type="ARBA" id="ARBA00023136"/>
    </source>
</evidence>
<keyword evidence="2 6" id="KW-0812">Transmembrane</keyword>
<keyword evidence="8" id="KW-1185">Reference proteome</keyword>
<keyword evidence="4 6" id="KW-0472">Membrane</keyword>
<dbReference type="KEGG" id="fms:M1R53_03500"/>
<reference evidence="7" key="1">
    <citation type="submission" date="2022-04" db="EMBL/GenBank/DDBJ databases">
        <title>Complete genome sequences of Ezakiella coagulans and Fenollaria massiliensis.</title>
        <authorList>
            <person name="France M.T."/>
            <person name="Clifford J."/>
            <person name="Narina S."/>
            <person name="Rutt L."/>
            <person name="Ravel J."/>
        </authorList>
    </citation>
    <scope>NUCLEOTIDE SEQUENCE</scope>
    <source>
        <strain evidence="7">C0061C2</strain>
    </source>
</reference>
<organism evidence="7 8">
    <name type="scientific">Fenollaria massiliensis</name>
    <dbReference type="NCBI Taxonomy" id="938288"/>
    <lineage>
        <taxon>Bacteria</taxon>
        <taxon>Bacillati</taxon>
        <taxon>Bacillota</taxon>
        <taxon>Clostridia</taxon>
        <taxon>Eubacteriales</taxon>
        <taxon>Fenollaria</taxon>
    </lineage>
</organism>
<evidence type="ECO:0000256" key="2">
    <source>
        <dbReference type="ARBA" id="ARBA00022692"/>
    </source>
</evidence>
<dbReference type="PANTHER" id="PTHR30168">
    <property type="entry name" value="PUTATIVE MEMBRANE PROTEIN YPFJ"/>
    <property type="match status" value="1"/>
</dbReference>
<evidence type="ECO:0000256" key="6">
    <source>
        <dbReference type="SAM" id="Phobius"/>
    </source>
</evidence>
<dbReference type="Pfam" id="PF04228">
    <property type="entry name" value="Zn_peptidase"/>
    <property type="match status" value="1"/>
</dbReference>